<dbReference type="InterPro" id="IPR006384">
    <property type="entry name" value="HAD_hydro_PyrdxlP_Pase-like"/>
</dbReference>
<dbReference type="InterPro" id="IPR015943">
    <property type="entry name" value="WD40/YVTN_repeat-like_dom_sf"/>
</dbReference>
<dbReference type="InterPro" id="IPR036322">
    <property type="entry name" value="WD40_repeat_dom_sf"/>
</dbReference>
<dbReference type="Pfam" id="PF06888">
    <property type="entry name" value="Put_Phosphatase"/>
    <property type="match status" value="1"/>
</dbReference>
<dbReference type="PANTHER" id="PTHR19861:SF0">
    <property type="entry name" value="WD REPEAT-CONTAINING PROTEIN 82"/>
    <property type="match status" value="1"/>
</dbReference>
<dbReference type="InterPro" id="IPR001680">
    <property type="entry name" value="WD40_rpt"/>
</dbReference>
<feature type="repeat" description="WD" evidence="10">
    <location>
        <begin position="255"/>
        <end position="285"/>
    </location>
</feature>
<dbReference type="EMBL" id="JADGJW010000013">
    <property type="protein sequence ID" value="KAJ3227623.1"/>
    <property type="molecule type" value="Genomic_DNA"/>
</dbReference>
<keyword evidence="6" id="KW-0677">Repeat</keyword>
<keyword evidence="9" id="KW-0539">Nucleus</keyword>
<dbReference type="PROSITE" id="PS50082">
    <property type="entry name" value="WD_REPEATS_2"/>
    <property type="match status" value="2"/>
</dbReference>
<evidence type="ECO:0000256" key="7">
    <source>
        <dbReference type="ARBA" id="ARBA00022801"/>
    </source>
</evidence>
<comment type="caution">
    <text evidence="11">The sequence shown here is derived from an EMBL/GenBank/DDBJ whole genome shotgun (WGS) entry which is preliminary data.</text>
</comment>
<gene>
    <name evidence="11" type="primary">WDR82</name>
    <name evidence="11" type="ORF">HK099_001130</name>
</gene>
<keyword evidence="8" id="KW-0460">Magnesium</keyword>
<evidence type="ECO:0000256" key="10">
    <source>
        <dbReference type="PROSITE-ProRule" id="PRU00221"/>
    </source>
</evidence>
<keyword evidence="7" id="KW-0378">Hydrolase</keyword>
<dbReference type="NCBIfam" id="TIGR01489">
    <property type="entry name" value="DKMTPPase-SF"/>
    <property type="match status" value="1"/>
</dbReference>
<dbReference type="GO" id="GO:0046872">
    <property type="term" value="F:metal ion binding"/>
    <property type="evidence" value="ECO:0007669"/>
    <property type="project" value="UniProtKB-KW"/>
</dbReference>
<reference evidence="11" key="1">
    <citation type="submission" date="2020-05" db="EMBL/GenBank/DDBJ databases">
        <title>Phylogenomic resolution of chytrid fungi.</title>
        <authorList>
            <person name="Stajich J.E."/>
            <person name="Amses K."/>
            <person name="Simmons R."/>
            <person name="Seto K."/>
            <person name="Myers J."/>
            <person name="Bonds A."/>
            <person name="Quandt C.A."/>
            <person name="Barry K."/>
            <person name="Liu P."/>
            <person name="Grigoriev I."/>
            <person name="Longcore J.E."/>
            <person name="James T.Y."/>
        </authorList>
    </citation>
    <scope>NUCLEOTIDE SEQUENCE</scope>
    <source>
        <strain evidence="11">JEL0476</strain>
    </source>
</reference>
<evidence type="ECO:0000256" key="4">
    <source>
        <dbReference type="ARBA" id="ARBA00022574"/>
    </source>
</evidence>
<evidence type="ECO:0000256" key="5">
    <source>
        <dbReference type="ARBA" id="ARBA00022723"/>
    </source>
</evidence>
<dbReference type="Pfam" id="PF00400">
    <property type="entry name" value="WD40"/>
    <property type="match status" value="4"/>
</dbReference>
<dbReference type="GO" id="GO:0016791">
    <property type="term" value="F:phosphatase activity"/>
    <property type="evidence" value="ECO:0007669"/>
    <property type="project" value="InterPro"/>
</dbReference>
<dbReference type="InterPro" id="IPR037867">
    <property type="entry name" value="Swd2/WDR82"/>
</dbReference>
<dbReference type="InterPro" id="IPR023214">
    <property type="entry name" value="HAD_sf"/>
</dbReference>
<evidence type="ECO:0000313" key="11">
    <source>
        <dbReference type="EMBL" id="KAJ3227623.1"/>
    </source>
</evidence>
<dbReference type="GO" id="GO:0003682">
    <property type="term" value="F:chromatin binding"/>
    <property type="evidence" value="ECO:0007669"/>
    <property type="project" value="TreeGrafter"/>
</dbReference>
<comment type="cofactor">
    <cofactor evidence="1">
        <name>Mg(2+)</name>
        <dbReference type="ChEBI" id="CHEBI:18420"/>
    </cofactor>
</comment>
<dbReference type="PROSITE" id="PS50294">
    <property type="entry name" value="WD_REPEATS_REGION"/>
    <property type="match status" value="1"/>
</dbReference>
<dbReference type="NCBIfam" id="TIGR01488">
    <property type="entry name" value="HAD-SF-IB"/>
    <property type="match status" value="1"/>
</dbReference>
<dbReference type="SUPFAM" id="SSF50978">
    <property type="entry name" value="WD40 repeat-like"/>
    <property type="match status" value="1"/>
</dbReference>
<dbReference type="GO" id="GO:0016070">
    <property type="term" value="P:RNA metabolic process"/>
    <property type="evidence" value="ECO:0007669"/>
    <property type="project" value="UniProtKB-ARBA"/>
</dbReference>
<evidence type="ECO:0000256" key="9">
    <source>
        <dbReference type="ARBA" id="ARBA00023242"/>
    </source>
</evidence>
<evidence type="ECO:0000256" key="1">
    <source>
        <dbReference type="ARBA" id="ARBA00001946"/>
    </source>
</evidence>
<dbReference type="GO" id="GO:0048188">
    <property type="term" value="C:Set1C/COMPASS complex"/>
    <property type="evidence" value="ECO:0007669"/>
    <property type="project" value="TreeGrafter"/>
</dbReference>
<dbReference type="Proteomes" id="UP001211065">
    <property type="component" value="Unassembled WGS sequence"/>
</dbReference>
<keyword evidence="12" id="KW-1185">Reference proteome</keyword>
<dbReference type="InterPro" id="IPR036412">
    <property type="entry name" value="HAD-like_sf"/>
</dbReference>
<dbReference type="SUPFAM" id="SSF56784">
    <property type="entry name" value="HAD-like"/>
    <property type="match status" value="1"/>
</dbReference>
<protein>
    <submittedName>
        <fullName evidence="11">WD repeat-containing protein 82</fullName>
    </submittedName>
</protein>
<evidence type="ECO:0000256" key="3">
    <source>
        <dbReference type="ARBA" id="ARBA00005616"/>
    </source>
</evidence>
<keyword evidence="4 10" id="KW-0853">WD repeat</keyword>
<dbReference type="AlphaFoldDB" id="A0AAD5U7K3"/>
<proteinExistence type="inferred from homology"/>
<dbReference type="SMART" id="SM00320">
    <property type="entry name" value="WD40"/>
    <property type="match status" value="4"/>
</dbReference>
<evidence type="ECO:0000256" key="6">
    <source>
        <dbReference type="ARBA" id="ARBA00022737"/>
    </source>
</evidence>
<keyword evidence="5" id="KW-0479">Metal-binding</keyword>
<dbReference type="InterPro" id="IPR016965">
    <property type="entry name" value="Pase_PHOSPHO-typ"/>
</dbReference>
<comment type="subcellular location">
    <subcellularLocation>
        <location evidence="2">Nucleus</location>
    </subcellularLocation>
</comment>
<dbReference type="Gene3D" id="2.130.10.10">
    <property type="entry name" value="YVTN repeat-like/Quinoprotein amine dehydrogenase"/>
    <property type="match status" value="1"/>
</dbReference>
<dbReference type="Gene3D" id="3.40.50.1000">
    <property type="entry name" value="HAD superfamily/HAD-like"/>
    <property type="match status" value="1"/>
</dbReference>
<name>A0AAD5U7K3_9FUNG</name>
<feature type="repeat" description="WD" evidence="10">
    <location>
        <begin position="97"/>
        <end position="138"/>
    </location>
</feature>
<organism evidence="11 12">
    <name type="scientific">Clydaea vesicula</name>
    <dbReference type="NCBI Taxonomy" id="447962"/>
    <lineage>
        <taxon>Eukaryota</taxon>
        <taxon>Fungi</taxon>
        <taxon>Fungi incertae sedis</taxon>
        <taxon>Chytridiomycota</taxon>
        <taxon>Chytridiomycota incertae sedis</taxon>
        <taxon>Chytridiomycetes</taxon>
        <taxon>Lobulomycetales</taxon>
        <taxon>Lobulomycetaceae</taxon>
        <taxon>Clydaea</taxon>
    </lineage>
</organism>
<accession>A0AAD5U7K3</accession>
<comment type="similarity">
    <text evidence="3">Belongs to the WD repeat SWD2 family.</text>
</comment>
<dbReference type="PANTHER" id="PTHR19861">
    <property type="entry name" value="WD40 REPEAT PROTEIN SWD2"/>
    <property type="match status" value="1"/>
</dbReference>
<evidence type="ECO:0000256" key="2">
    <source>
        <dbReference type="ARBA" id="ARBA00004123"/>
    </source>
</evidence>
<evidence type="ECO:0000256" key="8">
    <source>
        <dbReference type="ARBA" id="ARBA00022842"/>
    </source>
</evidence>
<sequence length="520" mass="59222">MSLLLSHELGEFQIGKIFNDNKKTITSLDFDDTGEFCLTTSKDESLRIYNCLDGNKKYGCNLARFTHKSTNVIHSSTKEDDQIRYLSFHDNKYIRYFKGHTKRVVNLQVSPVEDLFLSSSLDGTIRLWDLRQSSSVGLLTIPTNFSKNQTKSCVAFDPSGLVFAVGHDSRCVRLYDCRNFDAGPFLTDDISQQSNYTLSSTEIFEWHSLEFSKDSEKLLISTNGNNSIVLNGENLDFEYIVNGYNNNAGMELEASFTPDCKYILCGSQDGLINFWDINDGRHICALPGTFTEEDSDEFAFTKIGSKVLLETIQTERSKYNCFTDHVANFLQHLHREGVTKEIMSEKFKELKVHYALPKLLELAKTDNADIIILSDSNTFYIETILKSNSLESYIKCIVTNPGAFDENGCLIVNRRTTIDNPHNCKNCQLNICKGTELLTIIKDCSYEKVFYFGDGKNDYCPSTKLSAADVTFVREGYALEKMLESEELSKLVKAEVVKWKDMNDLVFYFERLNGINKERL</sequence>
<evidence type="ECO:0000313" key="12">
    <source>
        <dbReference type="Proteomes" id="UP001211065"/>
    </source>
</evidence>